<evidence type="ECO:0008006" key="4">
    <source>
        <dbReference type="Google" id="ProtNLM"/>
    </source>
</evidence>
<gene>
    <name evidence="2" type="ORF">PCOR1329_LOCUS1798</name>
</gene>
<name>A0ABN9PCF5_9DINO</name>
<organism evidence="2 3">
    <name type="scientific">Prorocentrum cordatum</name>
    <dbReference type="NCBI Taxonomy" id="2364126"/>
    <lineage>
        <taxon>Eukaryota</taxon>
        <taxon>Sar</taxon>
        <taxon>Alveolata</taxon>
        <taxon>Dinophyceae</taxon>
        <taxon>Prorocentrales</taxon>
        <taxon>Prorocentraceae</taxon>
        <taxon>Prorocentrum</taxon>
    </lineage>
</organism>
<feature type="non-terminal residue" evidence="2">
    <location>
        <position position="1"/>
    </location>
</feature>
<protein>
    <recommendedName>
        <fullName evidence="4">ANK_REP_REGION domain-containing protein</fullName>
    </recommendedName>
</protein>
<dbReference type="SUPFAM" id="SSF48403">
    <property type="entry name" value="Ankyrin repeat"/>
    <property type="match status" value="1"/>
</dbReference>
<dbReference type="InterPro" id="IPR002110">
    <property type="entry name" value="Ankyrin_rpt"/>
</dbReference>
<feature type="repeat" description="ANK" evidence="1">
    <location>
        <begin position="139"/>
        <end position="165"/>
    </location>
</feature>
<dbReference type="Proteomes" id="UP001189429">
    <property type="component" value="Unassembled WGS sequence"/>
</dbReference>
<dbReference type="Pfam" id="PF00023">
    <property type="entry name" value="Ank"/>
    <property type="match status" value="1"/>
</dbReference>
<dbReference type="InterPro" id="IPR036770">
    <property type="entry name" value="Ankyrin_rpt-contain_sf"/>
</dbReference>
<sequence>RYDCAADLCIFDLSQNPDESLGRISETIPTLTTKSYRLWVLRLRRWLLPVELAWARGYPVTPDAIRDARACLARGRRREFLRLHALAIACTWPMSAPWRQSSSLASGAHELHLMCYASQQNRGAELLRRGAPMAARDRLGRAPLHWSCARGDFDIAQALVEAAADPPPLAEAAAHRGGETPLELGALQGHVGAW</sequence>
<evidence type="ECO:0000313" key="3">
    <source>
        <dbReference type="Proteomes" id="UP001189429"/>
    </source>
</evidence>
<dbReference type="PROSITE" id="PS50088">
    <property type="entry name" value="ANK_REPEAT"/>
    <property type="match status" value="1"/>
</dbReference>
<evidence type="ECO:0000313" key="2">
    <source>
        <dbReference type="EMBL" id="CAK0790540.1"/>
    </source>
</evidence>
<dbReference type="PROSITE" id="PS50297">
    <property type="entry name" value="ANK_REP_REGION"/>
    <property type="match status" value="1"/>
</dbReference>
<accession>A0ABN9PCF5</accession>
<proteinExistence type="predicted"/>
<evidence type="ECO:0000256" key="1">
    <source>
        <dbReference type="PROSITE-ProRule" id="PRU00023"/>
    </source>
</evidence>
<keyword evidence="3" id="KW-1185">Reference proteome</keyword>
<dbReference type="EMBL" id="CAUYUJ010000446">
    <property type="protein sequence ID" value="CAK0790540.1"/>
    <property type="molecule type" value="Genomic_DNA"/>
</dbReference>
<comment type="caution">
    <text evidence="2">The sequence shown here is derived from an EMBL/GenBank/DDBJ whole genome shotgun (WGS) entry which is preliminary data.</text>
</comment>
<reference evidence="2" key="1">
    <citation type="submission" date="2023-10" db="EMBL/GenBank/DDBJ databases">
        <authorList>
            <person name="Chen Y."/>
            <person name="Shah S."/>
            <person name="Dougan E. K."/>
            <person name="Thang M."/>
            <person name="Chan C."/>
        </authorList>
    </citation>
    <scope>NUCLEOTIDE SEQUENCE [LARGE SCALE GENOMIC DNA]</scope>
</reference>
<keyword evidence="1" id="KW-0040">ANK repeat</keyword>
<dbReference type="Gene3D" id="1.25.40.20">
    <property type="entry name" value="Ankyrin repeat-containing domain"/>
    <property type="match status" value="1"/>
</dbReference>